<proteinExistence type="predicted"/>
<dbReference type="Proteomes" id="UP001153555">
    <property type="component" value="Unassembled WGS sequence"/>
</dbReference>
<comment type="caution">
    <text evidence="1">The sequence shown here is derived from an EMBL/GenBank/DDBJ whole genome shotgun (WGS) entry which is preliminary data.</text>
</comment>
<feature type="non-terminal residue" evidence="1">
    <location>
        <position position="53"/>
    </location>
</feature>
<protein>
    <submittedName>
        <fullName evidence="1">Uncharacterized protein</fullName>
    </submittedName>
</protein>
<evidence type="ECO:0000313" key="1">
    <source>
        <dbReference type="EMBL" id="CAA0820090.1"/>
    </source>
</evidence>
<gene>
    <name evidence="1" type="ORF">SHERM_18292</name>
</gene>
<name>A0A9N7N3T3_STRHE</name>
<feature type="non-terminal residue" evidence="1">
    <location>
        <position position="1"/>
    </location>
</feature>
<reference evidence="1" key="1">
    <citation type="submission" date="2019-12" db="EMBL/GenBank/DDBJ databases">
        <authorList>
            <person name="Scholes J."/>
        </authorList>
    </citation>
    <scope>NUCLEOTIDE SEQUENCE</scope>
</reference>
<dbReference type="EMBL" id="CACSLK010020200">
    <property type="protein sequence ID" value="CAA0820090.1"/>
    <property type="molecule type" value="Genomic_DNA"/>
</dbReference>
<accession>A0A9N7N3T3</accession>
<dbReference type="AlphaFoldDB" id="A0A9N7N3T3"/>
<organism evidence="1 2">
    <name type="scientific">Striga hermonthica</name>
    <name type="common">Purple witchweed</name>
    <name type="synonym">Buchnera hermonthica</name>
    <dbReference type="NCBI Taxonomy" id="68872"/>
    <lineage>
        <taxon>Eukaryota</taxon>
        <taxon>Viridiplantae</taxon>
        <taxon>Streptophyta</taxon>
        <taxon>Embryophyta</taxon>
        <taxon>Tracheophyta</taxon>
        <taxon>Spermatophyta</taxon>
        <taxon>Magnoliopsida</taxon>
        <taxon>eudicotyledons</taxon>
        <taxon>Gunneridae</taxon>
        <taxon>Pentapetalae</taxon>
        <taxon>asterids</taxon>
        <taxon>lamiids</taxon>
        <taxon>Lamiales</taxon>
        <taxon>Orobanchaceae</taxon>
        <taxon>Buchnereae</taxon>
        <taxon>Striga</taxon>
    </lineage>
</organism>
<sequence>NRELGGFLSVFCEQLPRVPHVPQAIRTVVRGHAHDNACTHTESHASTGVRSIA</sequence>
<evidence type="ECO:0000313" key="2">
    <source>
        <dbReference type="Proteomes" id="UP001153555"/>
    </source>
</evidence>
<keyword evidence="2" id="KW-1185">Reference proteome</keyword>